<keyword evidence="2" id="KW-0119">Carbohydrate metabolism</keyword>
<feature type="region of interest" description="Disordered" evidence="3">
    <location>
        <begin position="1"/>
        <end position="70"/>
    </location>
</feature>
<proteinExistence type="inferred from homology"/>
<evidence type="ECO:0000313" key="6">
    <source>
        <dbReference type="Proteomes" id="UP000075604"/>
    </source>
</evidence>
<dbReference type="InterPro" id="IPR011050">
    <property type="entry name" value="Pectin_lyase_fold/virulence"/>
</dbReference>
<comment type="similarity">
    <text evidence="2">Belongs to the polysaccharide lyase 1 family.</text>
</comment>
<dbReference type="PANTHER" id="PTHR31683:SF18">
    <property type="entry name" value="PECTATE LYASE 21-RELATED"/>
    <property type="match status" value="1"/>
</dbReference>
<evidence type="ECO:0000256" key="1">
    <source>
        <dbReference type="ARBA" id="ARBA00023239"/>
    </source>
</evidence>
<dbReference type="GO" id="GO:0030570">
    <property type="term" value="F:pectate lyase activity"/>
    <property type="evidence" value="ECO:0007669"/>
    <property type="project" value="InterPro"/>
</dbReference>
<dbReference type="PANTHER" id="PTHR31683">
    <property type="entry name" value="PECTATE LYASE 18-RELATED"/>
    <property type="match status" value="1"/>
</dbReference>
<dbReference type="Gene3D" id="2.160.20.10">
    <property type="entry name" value="Single-stranded right-handed beta-helix, Pectin lyase-like"/>
    <property type="match status" value="1"/>
</dbReference>
<dbReference type="EMBL" id="JELX01002248">
    <property type="protein sequence ID" value="KYF56066.1"/>
    <property type="molecule type" value="Genomic_DNA"/>
</dbReference>
<comment type="caution">
    <text evidence="5">The sequence shown here is derived from an EMBL/GenBank/DDBJ whole genome shotgun (WGS) entry which is preliminary data.</text>
</comment>
<dbReference type="GO" id="GO:0005576">
    <property type="term" value="C:extracellular region"/>
    <property type="evidence" value="ECO:0007669"/>
    <property type="project" value="UniProtKB-SubCell"/>
</dbReference>
<evidence type="ECO:0000259" key="4">
    <source>
        <dbReference type="SMART" id="SM00656"/>
    </source>
</evidence>
<keyword evidence="2" id="KW-0624">Polysaccharide degradation</keyword>
<accession>A0A150PKE1</accession>
<reference evidence="5 6" key="1">
    <citation type="submission" date="2014-02" db="EMBL/GenBank/DDBJ databases">
        <title>The small core and large imbalanced accessory genome model reveals a collaborative survival strategy of Sorangium cellulosum strains in nature.</title>
        <authorList>
            <person name="Han K."/>
            <person name="Peng R."/>
            <person name="Blom J."/>
            <person name="Li Y.-Z."/>
        </authorList>
    </citation>
    <scope>NUCLEOTIDE SEQUENCE [LARGE SCALE GENOMIC DNA]</scope>
    <source>
        <strain evidence="5 6">So0157-18</strain>
    </source>
</reference>
<keyword evidence="1 2" id="KW-0456">Lyase</keyword>
<keyword evidence="2" id="KW-0964">Secreted</keyword>
<feature type="compositionally biased region" description="Low complexity" evidence="3">
    <location>
        <begin position="1"/>
        <end position="16"/>
    </location>
</feature>
<dbReference type="Pfam" id="PF00544">
    <property type="entry name" value="Pectate_lyase_4"/>
    <property type="match status" value="1"/>
</dbReference>
<protein>
    <recommendedName>
        <fullName evidence="4">Pectate lyase domain-containing protein</fullName>
    </recommendedName>
</protein>
<dbReference type="SUPFAM" id="SSF51126">
    <property type="entry name" value="Pectin lyase-like"/>
    <property type="match status" value="1"/>
</dbReference>
<feature type="domain" description="Pectate lyase" evidence="4">
    <location>
        <begin position="87"/>
        <end position="311"/>
    </location>
</feature>
<dbReference type="Proteomes" id="UP000075604">
    <property type="component" value="Unassembled WGS sequence"/>
</dbReference>
<comment type="subcellular location">
    <subcellularLocation>
        <location evidence="2">Secreted</location>
    </subcellularLocation>
</comment>
<name>A0A150PKE1_SORCE</name>
<evidence type="ECO:0000256" key="3">
    <source>
        <dbReference type="SAM" id="MobiDB-lite"/>
    </source>
</evidence>
<organism evidence="5 6">
    <name type="scientific">Sorangium cellulosum</name>
    <name type="common">Polyangium cellulosum</name>
    <dbReference type="NCBI Taxonomy" id="56"/>
    <lineage>
        <taxon>Bacteria</taxon>
        <taxon>Pseudomonadati</taxon>
        <taxon>Myxococcota</taxon>
        <taxon>Polyangia</taxon>
        <taxon>Polyangiales</taxon>
        <taxon>Polyangiaceae</taxon>
        <taxon>Sorangium</taxon>
    </lineage>
</organism>
<dbReference type="InterPro" id="IPR002022">
    <property type="entry name" value="Pec_lyase"/>
</dbReference>
<evidence type="ECO:0000256" key="2">
    <source>
        <dbReference type="RuleBase" id="RU361173"/>
    </source>
</evidence>
<dbReference type="SMART" id="SM00656">
    <property type="entry name" value="Amb_all"/>
    <property type="match status" value="1"/>
</dbReference>
<gene>
    <name evidence="5" type="ORF">BE04_46010</name>
</gene>
<evidence type="ECO:0000313" key="5">
    <source>
        <dbReference type="EMBL" id="KYF56066.1"/>
    </source>
</evidence>
<dbReference type="AlphaFoldDB" id="A0A150PKE1"/>
<dbReference type="GO" id="GO:0000272">
    <property type="term" value="P:polysaccharide catabolic process"/>
    <property type="evidence" value="ECO:0007669"/>
    <property type="project" value="UniProtKB-KW"/>
</dbReference>
<dbReference type="InterPro" id="IPR045032">
    <property type="entry name" value="PEL"/>
</dbReference>
<sequence length="381" mass="39003">MSSTTGDSSGSGDSQVGVGGSGSTANGSGGSGASAGSGGSGTSAGSGGSGGSGGGDGGAGADPCKPIGWATRSGRDGGAFNVTGGGNAEPIVVNNFADLLKYAKDGEARVIHIDGTVGGGWSGTSGDRLEIKSNKTIVGVHAGTQVKAAIHIKDASNVILRNIVVRGPGSNGDQAWDNISVEGSSKNIWVDHAEFWDGQDGNADVVKGADNVTFTWSIFGYSKRGDHNLSNLIASSDDEPASEGKLNITFMFNWWTGVAERQPRCRYGWIHVVNNLYTEDTSVGPSRLGVSNGFKCNVLTENNHFIDQNEPIDLGKQEGDGSVQEATGNLFEGCSGNQTGSGDAFDPPYEYKSFMVPASQVKELVQEHAGATLSSPTACSP</sequence>
<dbReference type="InterPro" id="IPR012334">
    <property type="entry name" value="Pectin_lyas_fold"/>
</dbReference>
<feature type="compositionally biased region" description="Gly residues" evidence="3">
    <location>
        <begin position="17"/>
        <end position="60"/>
    </location>
</feature>